<feature type="binding site" evidence="18">
    <location>
        <position position="62"/>
    </location>
    <ligand>
        <name>K(+)</name>
        <dbReference type="ChEBI" id="CHEBI:29103"/>
    </ligand>
</feature>
<dbReference type="GO" id="GO:0052855">
    <property type="term" value="F:ADP-dependent NAD(P)H-hydrate dehydratase activity"/>
    <property type="evidence" value="ECO:0007669"/>
    <property type="project" value="UniProtKB-UniRule"/>
</dbReference>
<dbReference type="EMBL" id="SLXT01000001">
    <property type="protein sequence ID" value="TCP68924.1"/>
    <property type="molecule type" value="Genomic_DNA"/>
</dbReference>
<dbReference type="PIRSF" id="PIRSF017184">
    <property type="entry name" value="Nnr"/>
    <property type="match status" value="1"/>
</dbReference>
<gene>
    <name evidence="17" type="primary">nnrD</name>
    <name evidence="18" type="synonym">nnrE</name>
    <name evidence="22" type="ORF">EDD73_10190</name>
</gene>
<sequence length="520" mass="52932">MQLVTATEMRRLDERAMAEYGIPSIVLMENAGAAVARACLPMLGGMGGGQQKVLILCGKGNNGGDGFVAARHLMNAGVEVKLFLLAQERDVKGDALTNLTIFQRIGGKIYSLMDTKDINALRMALLSTHLVIDAIYGTGFTGELPALIARAVTMVREAALPVLAVDVPTGLHADTGHCSTVSVAATRTVTFGLPKLGLVLEPGATLAGDLVVADISLPRDLLAKTHIPRQLLTAKGVAAGLPERKASAHKGNFGHLLLVGGKVGMAGALALSVAGALRSGVGKLTAAMPEAIVPLVAPLAPEAMTWPLPSSDGSIHGVALRAGDYRDFTALVVGPGLGRHQGGGEVLQTLFEATNCPVVVDADGLFALAGSIELLAAAQGPVVLTPHLGEMARLTGMTVEAVAANRVNVALQAAREWGSIVVLKGARTVIASPDGQLCVNTTGNAGMATGGSGDVLAGIIGALLAQGVEPLAAAALGVFVHGLAGDRAAGSTGQLAMKAGDLVTHLADAWQQIGEEKQVS</sequence>
<dbReference type="InterPro" id="IPR017953">
    <property type="entry name" value="Carbohydrate_kinase_pred_CS"/>
</dbReference>
<feature type="domain" description="YjeF C-terminal" evidence="20">
    <location>
        <begin position="233"/>
        <end position="513"/>
    </location>
</feature>
<dbReference type="Proteomes" id="UP000294813">
    <property type="component" value="Unassembled WGS sequence"/>
</dbReference>
<name>A0A4R2RZG0_9FIRM</name>
<evidence type="ECO:0000256" key="3">
    <source>
        <dbReference type="ARBA" id="ARBA00006001"/>
    </source>
</evidence>
<evidence type="ECO:0000256" key="11">
    <source>
        <dbReference type="ARBA" id="ARBA00023235"/>
    </source>
</evidence>
<dbReference type="PROSITE" id="PS01050">
    <property type="entry name" value="YJEF_C_2"/>
    <property type="match status" value="1"/>
</dbReference>
<comment type="similarity">
    <text evidence="18">Belongs to the NnrE/AIBP family.</text>
</comment>
<dbReference type="PROSITE" id="PS51385">
    <property type="entry name" value="YJEF_N"/>
    <property type="match status" value="1"/>
</dbReference>
<evidence type="ECO:0000256" key="19">
    <source>
        <dbReference type="PIRNR" id="PIRNR017184"/>
    </source>
</evidence>
<comment type="caution">
    <text evidence="22">The sequence shown here is derived from an EMBL/GenBank/DDBJ whole genome shotgun (WGS) entry which is preliminary data.</text>
</comment>
<comment type="catalytic activity">
    <reaction evidence="2 18 19">
        <text>(6R)-NADPHX = (6S)-NADPHX</text>
        <dbReference type="Rhea" id="RHEA:32227"/>
        <dbReference type="ChEBI" id="CHEBI:64076"/>
        <dbReference type="ChEBI" id="CHEBI:64077"/>
        <dbReference type="EC" id="5.1.99.6"/>
    </reaction>
</comment>
<comment type="subunit">
    <text evidence="17">Homotetramer.</text>
</comment>
<dbReference type="Pfam" id="PF01256">
    <property type="entry name" value="Carb_kinase"/>
    <property type="match status" value="1"/>
</dbReference>
<comment type="catalytic activity">
    <reaction evidence="1 18 19">
        <text>(6R)-NADHX = (6S)-NADHX</text>
        <dbReference type="Rhea" id="RHEA:32215"/>
        <dbReference type="ChEBI" id="CHEBI:64074"/>
        <dbReference type="ChEBI" id="CHEBI:64075"/>
        <dbReference type="EC" id="5.1.99.6"/>
    </reaction>
</comment>
<evidence type="ECO:0000259" key="20">
    <source>
        <dbReference type="PROSITE" id="PS51383"/>
    </source>
</evidence>
<feature type="binding site" evidence="18">
    <location>
        <begin position="61"/>
        <end position="65"/>
    </location>
    <ligand>
        <name>(6S)-NADPHX</name>
        <dbReference type="ChEBI" id="CHEBI:64076"/>
    </ligand>
</feature>
<evidence type="ECO:0000256" key="9">
    <source>
        <dbReference type="ARBA" id="ARBA00022958"/>
    </source>
</evidence>
<protein>
    <recommendedName>
        <fullName evidence="19">Bifunctional NAD(P)H-hydrate repair enzyme</fullName>
    </recommendedName>
    <alternativeName>
        <fullName evidence="19">Nicotinamide nucleotide repair protein</fullName>
    </alternativeName>
    <domain>
        <recommendedName>
            <fullName evidence="19">ADP-dependent (S)-NAD(P)H-hydrate dehydratase</fullName>
            <ecNumber evidence="19">4.2.1.136</ecNumber>
        </recommendedName>
        <alternativeName>
            <fullName evidence="19">ADP-dependent NAD(P)HX dehydratase</fullName>
        </alternativeName>
    </domain>
    <domain>
        <recommendedName>
            <fullName evidence="19">NAD(P)H-hydrate epimerase</fullName>
            <ecNumber evidence="19">5.1.99.6</ecNumber>
        </recommendedName>
    </domain>
</protein>
<dbReference type="SUPFAM" id="SSF53613">
    <property type="entry name" value="Ribokinase-like"/>
    <property type="match status" value="1"/>
</dbReference>
<feature type="binding site" evidence="17">
    <location>
        <position position="454"/>
    </location>
    <ligand>
        <name>(6S)-NADPHX</name>
        <dbReference type="ChEBI" id="CHEBI:64076"/>
    </ligand>
</feature>
<evidence type="ECO:0000256" key="1">
    <source>
        <dbReference type="ARBA" id="ARBA00000013"/>
    </source>
</evidence>
<comment type="caution">
    <text evidence="18">Lacks conserved residue(s) required for the propagation of feature annotation.</text>
</comment>
<proteinExistence type="inferred from homology"/>
<dbReference type="InterPro" id="IPR000631">
    <property type="entry name" value="CARKD"/>
</dbReference>
<dbReference type="OrthoDB" id="9806925at2"/>
<dbReference type="RefSeq" id="WP_131917696.1">
    <property type="nucleotide sequence ID" value="NZ_JAOQNU010000001.1"/>
</dbReference>
<keyword evidence="8 17" id="KW-0521">NADP</keyword>
<comment type="cofactor">
    <cofactor evidence="18 19">
        <name>K(+)</name>
        <dbReference type="ChEBI" id="CHEBI:29103"/>
    </cofactor>
    <text evidence="18 19">Binds 1 potassium ion per subunit.</text>
</comment>
<feature type="binding site" evidence="17">
    <location>
        <position position="268"/>
    </location>
    <ligand>
        <name>(6S)-NADPHX</name>
        <dbReference type="ChEBI" id="CHEBI:64076"/>
    </ligand>
</feature>
<evidence type="ECO:0000256" key="15">
    <source>
        <dbReference type="ARBA" id="ARBA00048238"/>
    </source>
</evidence>
<accession>A0A4R2RZG0</accession>
<evidence type="ECO:0000256" key="14">
    <source>
        <dbReference type="ARBA" id="ARBA00025153"/>
    </source>
</evidence>
<dbReference type="GO" id="GO:0046496">
    <property type="term" value="P:nicotinamide nucleotide metabolic process"/>
    <property type="evidence" value="ECO:0007669"/>
    <property type="project" value="UniProtKB-UniRule"/>
</dbReference>
<feature type="binding site" evidence="17">
    <location>
        <begin position="424"/>
        <end position="428"/>
    </location>
    <ligand>
        <name>AMP</name>
        <dbReference type="ChEBI" id="CHEBI:456215"/>
    </ligand>
</feature>
<evidence type="ECO:0000256" key="17">
    <source>
        <dbReference type="HAMAP-Rule" id="MF_01965"/>
    </source>
</evidence>
<keyword evidence="7 17" id="KW-0067">ATP-binding</keyword>
<feature type="binding site" evidence="18">
    <location>
        <position position="169"/>
    </location>
    <ligand>
        <name>K(+)</name>
        <dbReference type="ChEBI" id="CHEBI:29103"/>
    </ligand>
</feature>
<evidence type="ECO:0000256" key="13">
    <source>
        <dbReference type="ARBA" id="ARBA00023268"/>
    </source>
</evidence>
<dbReference type="PANTHER" id="PTHR12592:SF0">
    <property type="entry name" value="ATP-DEPENDENT (S)-NAD(P)H-HYDRATE DEHYDRATASE"/>
    <property type="match status" value="1"/>
</dbReference>
<feature type="domain" description="YjeF N-terminal" evidence="21">
    <location>
        <begin position="9"/>
        <end position="223"/>
    </location>
</feature>
<evidence type="ECO:0000256" key="5">
    <source>
        <dbReference type="ARBA" id="ARBA00022723"/>
    </source>
</evidence>
<keyword evidence="6 17" id="KW-0547">Nucleotide-binding</keyword>
<keyword evidence="10 17" id="KW-0520">NAD</keyword>
<comment type="similarity">
    <text evidence="3 19">In the N-terminal section; belongs to the NnrE/AIBP family.</text>
</comment>
<feature type="binding site" evidence="18">
    <location>
        <begin position="137"/>
        <end position="143"/>
    </location>
    <ligand>
        <name>(6S)-NADPHX</name>
        <dbReference type="ChEBI" id="CHEBI:64076"/>
    </ligand>
</feature>
<dbReference type="InterPro" id="IPR029056">
    <property type="entry name" value="Ribokinase-like"/>
</dbReference>
<feature type="binding site" evidence="17">
    <location>
        <position position="453"/>
    </location>
    <ligand>
        <name>AMP</name>
        <dbReference type="ChEBI" id="CHEBI:456215"/>
    </ligand>
</feature>
<dbReference type="GO" id="GO:0046872">
    <property type="term" value="F:metal ion binding"/>
    <property type="evidence" value="ECO:0007669"/>
    <property type="project" value="UniProtKB-UniRule"/>
</dbReference>
<dbReference type="GO" id="GO:0110051">
    <property type="term" value="P:metabolite repair"/>
    <property type="evidence" value="ECO:0007669"/>
    <property type="project" value="TreeGrafter"/>
</dbReference>
<organism evidence="22 23">
    <name type="scientific">Heliophilum fasciatum</name>
    <dbReference type="NCBI Taxonomy" id="35700"/>
    <lineage>
        <taxon>Bacteria</taxon>
        <taxon>Bacillati</taxon>
        <taxon>Bacillota</taxon>
        <taxon>Clostridia</taxon>
        <taxon>Eubacteriales</taxon>
        <taxon>Heliobacteriaceae</taxon>
        <taxon>Heliophilum</taxon>
    </lineage>
</organism>
<dbReference type="AlphaFoldDB" id="A0A4R2RZG0"/>
<dbReference type="NCBIfam" id="TIGR00196">
    <property type="entry name" value="yjeF_cterm"/>
    <property type="match status" value="1"/>
</dbReference>
<evidence type="ECO:0000256" key="12">
    <source>
        <dbReference type="ARBA" id="ARBA00023239"/>
    </source>
</evidence>
<comment type="similarity">
    <text evidence="4 19">In the C-terminal section; belongs to the NnrD/CARKD family.</text>
</comment>
<dbReference type="InterPro" id="IPR004443">
    <property type="entry name" value="YjeF_N_dom"/>
</dbReference>
<reference evidence="22 23" key="1">
    <citation type="submission" date="2019-03" db="EMBL/GenBank/DDBJ databases">
        <title>Genomic Encyclopedia of Type Strains, Phase IV (KMG-IV): sequencing the most valuable type-strain genomes for metagenomic binning, comparative biology and taxonomic classification.</title>
        <authorList>
            <person name="Goeker M."/>
        </authorList>
    </citation>
    <scope>NUCLEOTIDE SEQUENCE [LARGE SCALE GENOMIC DNA]</scope>
    <source>
        <strain evidence="22 23">DSM 11170</strain>
    </source>
</reference>
<feature type="binding site" evidence="18">
    <location>
        <position position="133"/>
    </location>
    <ligand>
        <name>K(+)</name>
        <dbReference type="ChEBI" id="CHEBI:29103"/>
    </ligand>
</feature>
<dbReference type="EC" id="5.1.99.6" evidence="19"/>
<comment type="cofactor">
    <cofactor evidence="17">
        <name>Mg(2+)</name>
        <dbReference type="ChEBI" id="CHEBI:18420"/>
    </cofactor>
</comment>
<dbReference type="InterPro" id="IPR030677">
    <property type="entry name" value="Nnr"/>
</dbReference>
<comment type="function">
    <text evidence="17">Catalyzes the dehydration of the S-form of NAD(P)HX at the expense of ADP, which is converted to AMP. Together with NAD(P)HX epimerase, which catalyzes the epimerization of the S- and R-forms, the enzyme allows the repair of both epimers of NAD(P)HX, a damaged form of NAD(P)H that is a result of enzymatic or heat-dependent hydration.</text>
</comment>
<dbReference type="Gene3D" id="3.40.50.10260">
    <property type="entry name" value="YjeF N-terminal domain"/>
    <property type="match status" value="1"/>
</dbReference>
<keyword evidence="11 18" id="KW-0413">Isomerase</keyword>
<comment type="function">
    <text evidence="18">Catalyzes the epimerization of the S- and R-forms of NAD(P)HX, a damaged form of NAD(P)H that is a result of enzymatic or heat-dependent hydration. This is a prerequisite for the S-specific NAD(P)H-hydrate dehydratase to allow the repair of both epimers of NAD(P)HX.</text>
</comment>
<dbReference type="GO" id="GO:0005524">
    <property type="term" value="F:ATP binding"/>
    <property type="evidence" value="ECO:0007669"/>
    <property type="project" value="UniProtKB-UniRule"/>
</dbReference>
<evidence type="ECO:0000313" key="22">
    <source>
        <dbReference type="EMBL" id="TCP68924.1"/>
    </source>
</evidence>
<comment type="catalytic activity">
    <reaction evidence="15 17 19">
        <text>(6S)-NADHX + ADP = AMP + phosphate + NADH + H(+)</text>
        <dbReference type="Rhea" id="RHEA:32223"/>
        <dbReference type="ChEBI" id="CHEBI:15378"/>
        <dbReference type="ChEBI" id="CHEBI:43474"/>
        <dbReference type="ChEBI" id="CHEBI:57945"/>
        <dbReference type="ChEBI" id="CHEBI:64074"/>
        <dbReference type="ChEBI" id="CHEBI:456215"/>
        <dbReference type="ChEBI" id="CHEBI:456216"/>
        <dbReference type="EC" id="4.2.1.136"/>
    </reaction>
</comment>
<keyword evidence="9 18" id="KW-0630">Potassium</keyword>
<keyword evidence="23" id="KW-1185">Reference proteome</keyword>
<evidence type="ECO:0000259" key="21">
    <source>
        <dbReference type="PROSITE" id="PS51385"/>
    </source>
</evidence>
<evidence type="ECO:0000256" key="6">
    <source>
        <dbReference type="ARBA" id="ARBA00022741"/>
    </source>
</evidence>
<dbReference type="Gene3D" id="3.40.1190.20">
    <property type="match status" value="1"/>
</dbReference>
<evidence type="ECO:0000256" key="16">
    <source>
        <dbReference type="ARBA" id="ARBA00049209"/>
    </source>
</evidence>
<keyword evidence="5 18" id="KW-0479">Metal-binding</keyword>
<evidence type="ECO:0000256" key="8">
    <source>
        <dbReference type="ARBA" id="ARBA00022857"/>
    </source>
</evidence>
<keyword evidence="13" id="KW-0511">Multifunctional enzyme</keyword>
<feature type="binding site" evidence="17">
    <location>
        <position position="336"/>
    </location>
    <ligand>
        <name>(6S)-NADPHX</name>
        <dbReference type="ChEBI" id="CHEBI:64076"/>
    </ligand>
</feature>
<dbReference type="PROSITE" id="PS51383">
    <property type="entry name" value="YJEF_C_3"/>
    <property type="match status" value="1"/>
</dbReference>
<dbReference type="CDD" id="cd01171">
    <property type="entry name" value="YXKO-related"/>
    <property type="match status" value="1"/>
</dbReference>
<evidence type="ECO:0000256" key="4">
    <source>
        <dbReference type="ARBA" id="ARBA00009524"/>
    </source>
</evidence>
<dbReference type="GO" id="GO:0052856">
    <property type="term" value="F:NAD(P)HX epimerase activity"/>
    <property type="evidence" value="ECO:0007669"/>
    <property type="project" value="UniProtKB-UniRule"/>
</dbReference>
<dbReference type="InterPro" id="IPR036652">
    <property type="entry name" value="YjeF_N_dom_sf"/>
</dbReference>
<evidence type="ECO:0000256" key="2">
    <source>
        <dbReference type="ARBA" id="ARBA00000909"/>
    </source>
</evidence>
<evidence type="ECO:0000256" key="18">
    <source>
        <dbReference type="HAMAP-Rule" id="MF_01966"/>
    </source>
</evidence>
<comment type="function">
    <text evidence="14 19">Bifunctional enzyme that catalyzes the epimerization of the S- and R-forms of NAD(P)HX and the dehydration of the S-form of NAD(P)HX at the expense of ADP, which is converted to AMP. This allows the repair of both epimers of NAD(P)HX, a damaged form of NAD(P)H that is a result of enzymatic or heat-dependent hydration.</text>
</comment>
<dbReference type="EC" id="4.2.1.136" evidence="19"/>
<dbReference type="PANTHER" id="PTHR12592">
    <property type="entry name" value="ATP-DEPENDENT (S)-NAD(P)H-HYDRATE DEHYDRATASE FAMILY MEMBER"/>
    <property type="match status" value="1"/>
</dbReference>
<evidence type="ECO:0000256" key="10">
    <source>
        <dbReference type="ARBA" id="ARBA00023027"/>
    </source>
</evidence>
<evidence type="ECO:0000256" key="7">
    <source>
        <dbReference type="ARBA" id="ARBA00022840"/>
    </source>
</evidence>
<feature type="binding site" evidence="17">
    <location>
        <position position="387"/>
    </location>
    <ligand>
        <name>(6S)-NADPHX</name>
        <dbReference type="ChEBI" id="CHEBI:64076"/>
    </ligand>
</feature>
<comment type="similarity">
    <text evidence="17">Belongs to the NnrD/CARKD family.</text>
</comment>
<dbReference type="SUPFAM" id="SSF64153">
    <property type="entry name" value="YjeF N-terminal domain-like"/>
    <property type="match status" value="1"/>
</dbReference>
<dbReference type="HAMAP" id="MF_01965">
    <property type="entry name" value="NADHX_dehydratase"/>
    <property type="match status" value="1"/>
</dbReference>
<comment type="catalytic activity">
    <reaction evidence="16 17 19">
        <text>(6S)-NADPHX + ADP = AMP + phosphate + NADPH + H(+)</text>
        <dbReference type="Rhea" id="RHEA:32235"/>
        <dbReference type="ChEBI" id="CHEBI:15378"/>
        <dbReference type="ChEBI" id="CHEBI:43474"/>
        <dbReference type="ChEBI" id="CHEBI:57783"/>
        <dbReference type="ChEBI" id="CHEBI:64076"/>
        <dbReference type="ChEBI" id="CHEBI:456215"/>
        <dbReference type="ChEBI" id="CHEBI:456216"/>
        <dbReference type="EC" id="4.2.1.136"/>
    </reaction>
</comment>
<dbReference type="HAMAP" id="MF_01966">
    <property type="entry name" value="NADHX_epimerase"/>
    <property type="match status" value="1"/>
</dbReference>
<dbReference type="Pfam" id="PF03853">
    <property type="entry name" value="YjeF_N"/>
    <property type="match status" value="1"/>
</dbReference>
<keyword evidence="12 17" id="KW-0456">Lyase</keyword>
<dbReference type="NCBIfam" id="TIGR00197">
    <property type="entry name" value="yjeF_nterm"/>
    <property type="match status" value="1"/>
</dbReference>
<evidence type="ECO:0000313" key="23">
    <source>
        <dbReference type="Proteomes" id="UP000294813"/>
    </source>
</evidence>
<feature type="binding site" evidence="18">
    <location>
        <position position="166"/>
    </location>
    <ligand>
        <name>(6S)-NADPHX</name>
        <dbReference type="ChEBI" id="CHEBI:64076"/>
    </ligand>
</feature>